<organism evidence="8">
    <name type="scientific">Dunaliella tertiolecta</name>
    <name type="common">Green alga</name>
    <dbReference type="NCBI Taxonomy" id="3047"/>
    <lineage>
        <taxon>Eukaryota</taxon>
        <taxon>Viridiplantae</taxon>
        <taxon>Chlorophyta</taxon>
        <taxon>core chlorophytes</taxon>
        <taxon>Chlorophyceae</taxon>
        <taxon>CS clade</taxon>
        <taxon>Chlamydomonadales</taxon>
        <taxon>Dunaliellaceae</taxon>
        <taxon>Dunaliella</taxon>
    </lineage>
</organism>
<feature type="compositionally biased region" description="Low complexity" evidence="6">
    <location>
        <begin position="1"/>
        <end position="14"/>
    </location>
</feature>
<dbReference type="PANTHER" id="PTHR48231:SF1">
    <property type="entry name" value="OS08G0187900 PROTEIN"/>
    <property type="match status" value="1"/>
</dbReference>
<dbReference type="AlphaFoldDB" id="A0A7S3QK68"/>
<gene>
    <name evidence="8" type="ORF">DTER00134_LOCUS401</name>
</gene>
<evidence type="ECO:0000313" key="8">
    <source>
        <dbReference type="EMBL" id="CAE0485362.1"/>
    </source>
</evidence>
<keyword evidence="4" id="KW-1133">Transmembrane helix</keyword>
<sequence>MMLQKQQQLGLAKGQPHRARVGSSLVVRAEPPSNPRVTSGRTFSDDGKPIAPSSTPLNTSQQQGPAPGQPLYADAAQPKKKEDNMSPEMKKRLREEYVGLGGTPNKLLGARRRHIVFAATVEDREEAPSTSALQGSGSSSEAVQKKGRSKFVIDENEIMKSLPEHRFFTFGSMALMGATLAEAMYQADGLGDWAGVGASVFMAYILSDLGTGIYHWGVDNYGDGNTPVFGRQIAAFQGHHQKPWTIVQREFCNNLYQVFKPASVPAAFFLAISPFMSPAFNAFTSSFLFLVCMSQQFHAWSHMKRSELPGVVLALQEAGILVSRKMHGAHHRAPFEGNYCIVSGLWNPVLDDTRFFRKLEDFFFATTKVEPRCWYPPDADWAEEGSA</sequence>
<evidence type="ECO:0000259" key="7">
    <source>
        <dbReference type="Pfam" id="PF10520"/>
    </source>
</evidence>
<evidence type="ECO:0000256" key="2">
    <source>
        <dbReference type="ARBA" id="ARBA00007620"/>
    </source>
</evidence>
<feature type="region of interest" description="Disordered" evidence="6">
    <location>
        <begin position="124"/>
        <end position="146"/>
    </location>
</feature>
<feature type="compositionally biased region" description="Polar residues" evidence="6">
    <location>
        <begin position="52"/>
        <end position="64"/>
    </location>
</feature>
<dbReference type="InterPro" id="IPR019547">
    <property type="entry name" value="Lipid_desat"/>
</dbReference>
<feature type="domain" description="Lipid desaturase" evidence="7">
    <location>
        <begin position="204"/>
        <end position="374"/>
    </location>
</feature>
<name>A0A7S3QK68_DUNTE</name>
<reference evidence="8" key="1">
    <citation type="submission" date="2021-01" db="EMBL/GenBank/DDBJ databases">
        <authorList>
            <person name="Corre E."/>
            <person name="Pelletier E."/>
            <person name="Niang G."/>
            <person name="Scheremetjew M."/>
            <person name="Finn R."/>
            <person name="Kale V."/>
            <person name="Holt S."/>
            <person name="Cochrane G."/>
            <person name="Meng A."/>
            <person name="Brown T."/>
            <person name="Cohen L."/>
        </authorList>
    </citation>
    <scope>NUCLEOTIDE SEQUENCE</scope>
    <source>
        <strain evidence="8">CCMP1320</strain>
    </source>
</reference>
<dbReference type="GO" id="GO:0016020">
    <property type="term" value="C:membrane"/>
    <property type="evidence" value="ECO:0007669"/>
    <property type="project" value="UniProtKB-SubCell"/>
</dbReference>
<evidence type="ECO:0000256" key="3">
    <source>
        <dbReference type="ARBA" id="ARBA00022692"/>
    </source>
</evidence>
<dbReference type="PANTHER" id="PTHR48231">
    <property type="entry name" value="TMEM189_B_DMAIN DOMAIN-CONTAINING PROTEIN"/>
    <property type="match status" value="1"/>
</dbReference>
<keyword evidence="3" id="KW-0812">Transmembrane</keyword>
<evidence type="ECO:0000256" key="6">
    <source>
        <dbReference type="SAM" id="MobiDB-lite"/>
    </source>
</evidence>
<feature type="region of interest" description="Disordered" evidence="6">
    <location>
        <begin position="1"/>
        <end position="88"/>
    </location>
</feature>
<evidence type="ECO:0000256" key="1">
    <source>
        <dbReference type="ARBA" id="ARBA00004141"/>
    </source>
</evidence>
<evidence type="ECO:0000256" key="5">
    <source>
        <dbReference type="ARBA" id="ARBA00023136"/>
    </source>
</evidence>
<protein>
    <recommendedName>
        <fullName evidence="7">Lipid desaturase domain-containing protein</fullName>
    </recommendedName>
</protein>
<feature type="compositionally biased region" description="Basic and acidic residues" evidence="6">
    <location>
        <begin position="77"/>
        <end position="88"/>
    </location>
</feature>
<dbReference type="Pfam" id="PF10520">
    <property type="entry name" value="Lipid_desat"/>
    <property type="match status" value="1"/>
</dbReference>
<dbReference type="GO" id="GO:0006631">
    <property type="term" value="P:fatty acid metabolic process"/>
    <property type="evidence" value="ECO:0007669"/>
    <property type="project" value="UniProtKB-UniPathway"/>
</dbReference>
<comment type="subcellular location">
    <subcellularLocation>
        <location evidence="1">Membrane</location>
        <topology evidence="1">Multi-pass membrane protein</topology>
    </subcellularLocation>
</comment>
<evidence type="ECO:0000256" key="4">
    <source>
        <dbReference type="ARBA" id="ARBA00022989"/>
    </source>
</evidence>
<dbReference type="UniPathway" id="UPA00199"/>
<keyword evidence="5" id="KW-0472">Membrane</keyword>
<accession>A0A7S3QK68</accession>
<comment type="similarity">
    <text evidence="2">Belongs to the fatty acid desaturase CarF family.</text>
</comment>
<proteinExistence type="inferred from homology"/>
<dbReference type="EMBL" id="HBIP01000913">
    <property type="protein sequence ID" value="CAE0485362.1"/>
    <property type="molecule type" value="Transcribed_RNA"/>
</dbReference>